<organism evidence="1 2">
    <name type="scientific">Ancylostoma ceylanicum</name>
    <dbReference type="NCBI Taxonomy" id="53326"/>
    <lineage>
        <taxon>Eukaryota</taxon>
        <taxon>Metazoa</taxon>
        <taxon>Ecdysozoa</taxon>
        <taxon>Nematoda</taxon>
        <taxon>Chromadorea</taxon>
        <taxon>Rhabditida</taxon>
        <taxon>Rhabditina</taxon>
        <taxon>Rhabditomorpha</taxon>
        <taxon>Strongyloidea</taxon>
        <taxon>Ancylostomatidae</taxon>
        <taxon>Ancylostomatinae</taxon>
        <taxon>Ancylostoma</taxon>
    </lineage>
</organism>
<dbReference type="EMBL" id="JARK01001503">
    <property type="protein sequence ID" value="EYB94838.1"/>
    <property type="molecule type" value="Genomic_DNA"/>
</dbReference>
<keyword evidence="2" id="KW-1185">Reference proteome</keyword>
<evidence type="ECO:0000313" key="1">
    <source>
        <dbReference type="EMBL" id="EYB94838.1"/>
    </source>
</evidence>
<name>A0A016SVT5_9BILA</name>
<accession>A0A016SVT5</accession>
<dbReference type="Proteomes" id="UP000024635">
    <property type="component" value="Unassembled WGS sequence"/>
</dbReference>
<protein>
    <submittedName>
        <fullName evidence="1">Uncharacterized protein</fullName>
    </submittedName>
</protein>
<reference evidence="2" key="1">
    <citation type="journal article" date="2015" name="Nat. Genet.">
        <title>The genome and transcriptome of the zoonotic hookworm Ancylostoma ceylanicum identify infection-specific gene families.</title>
        <authorList>
            <person name="Schwarz E.M."/>
            <person name="Hu Y."/>
            <person name="Antoshechkin I."/>
            <person name="Miller M.M."/>
            <person name="Sternberg P.W."/>
            <person name="Aroian R.V."/>
        </authorList>
    </citation>
    <scope>NUCLEOTIDE SEQUENCE</scope>
    <source>
        <strain evidence="2">HY135</strain>
    </source>
</reference>
<comment type="caution">
    <text evidence="1">The sequence shown here is derived from an EMBL/GenBank/DDBJ whole genome shotgun (WGS) entry which is preliminary data.</text>
</comment>
<proteinExistence type="predicted"/>
<sequence>MTVLLLPTLVLILIYVSIDNLYFLRDTQSNHHLEYPYSHINLIDFCVIIRCVPVTVDSSQLLKSMEDASAQSWK</sequence>
<evidence type="ECO:0000313" key="2">
    <source>
        <dbReference type="Proteomes" id="UP000024635"/>
    </source>
</evidence>
<gene>
    <name evidence="1" type="primary">Acey_s0167.g152</name>
    <name evidence="1" type="ORF">Y032_0167g152</name>
</gene>
<dbReference type="AlphaFoldDB" id="A0A016SVT5"/>